<accession>A0AAV0ZIP1</accession>
<dbReference type="Proteomes" id="UP001157006">
    <property type="component" value="Chromosome 2"/>
</dbReference>
<gene>
    <name evidence="11" type="ORF">VFH_II042880</name>
</gene>
<dbReference type="GO" id="GO:0009653">
    <property type="term" value="P:anatomical structure morphogenesis"/>
    <property type="evidence" value="ECO:0007669"/>
    <property type="project" value="UniProtKB-ARBA"/>
</dbReference>
<dbReference type="PANTHER" id="PTHR47995">
    <property type="entry name" value="TRANSCRIPTION FACTOR MYB33-RELATED"/>
    <property type="match status" value="1"/>
</dbReference>
<keyword evidence="7" id="KW-0539">Nucleus</keyword>
<feature type="domain" description="Myb-like" evidence="9">
    <location>
        <begin position="37"/>
        <end position="89"/>
    </location>
</feature>
<evidence type="ECO:0000259" key="10">
    <source>
        <dbReference type="PROSITE" id="PS51294"/>
    </source>
</evidence>
<dbReference type="SMART" id="SM00717">
    <property type="entry name" value="SANT"/>
    <property type="match status" value="2"/>
</dbReference>
<feature type="domain" description="HTH myb-type" evidence="10">
    <location>
        <begin position="37"/>
        <end position="89"/>
    </location>
</feature>
<dbReference type="Gene3D" id="1.10.10.60">
    <property type="entry name" value="Homeodomain-like"/>
    <property type="match status" value="2"/>
</dbReference>
<dbReference type="InterPro" id="IPR001005">
    <property type="entry name" value="SANT/Myb"/>
</dbReference>
<dbReference type="PROSITE" id="PS50090">
    <property type="entry name" value="MYB_LIKE"/>
    <property type="match status" value="2"/>
</dbReference>
<keyword evidence="6" id="KW-0804">Transcription</keyword>
<protein>
    <submittedName>
        <fullName evidence="11">Uncharacterized protein</fullName>
    </submittedName>
</protein>
<evidence type="ECO:0000313" key="11">
    <source>
        <dbReference type="EMBL" id="CAI8596607.1"/>
    </source>
</evidence>
<evidence type="ECO:0000256" key="1">
    <source>
        <dbReference type="ARBA" id="ARBA00004123"/>
    </source>
</evidence>
<evidence type="ECO:0000256" key="8">
    <source>
        <dbReference type="SAM" id="MobiDB-lite"/>
    </source>
</evidence>
<dbReference type="CDD" id="cd00167">
    <property type="entry name" value="SANT"/>
    <property type="match status" value="2"/>
</dbReference>
<evidence type="ECO:0000313" key="12">
    <source>
        <dbReference type="Proteomes" id="UP001157006"/>
    </source>
</evidence>
<dbReference type="FunFam" id="1.10.10.60:FF:000119">
    <property type="entry name" value="Transcription factor GAMYB"/>
    <property type="match status" value="1"/>
</dbReference>
<evidence type="ECO:0000256" key="7">
    <source>
        <dbReference type="ARBA" id="ARBA00023242"/>
    </source>
</evidence>
<dbReference type="PANTHER" id="PTHR47995:SF18">
    <property type="entry name" value="TRANSCRIPTION FACTOR MYB65"/>
    <property type="match status" value="1"/>
</dbReference>
<dbReference type="GO" id="GO:0048235">
    <property type="term" value="P:pollen sperm cell differentiation"/>
    <property type="evidence" value="ECO:0007669"/>
    <property type="project" value="UniProtKB-ARBA"/>
</dbReference>
<dbReference type="InterPro" id="IPR017930">
    <property type="entry name" value="Myb_dom"/>
</dbReference>
<evidence type="ECO:0000256" key="5">
    <source>
        <dbReference type="ARBA" id="ARBA00023159"/>
    </source>
</evidence>
<feature type="region of interest" description="Disordered" evidence="8">
    <location>
        <begin position="190"/>
        <end position="243"/>
    </location>
</feature>
<feature type="region of interest" description="Disordered" evidence="8">
    <location>
        <begin position="18"/>
        <end position="37"/>
    </location>
</feature>
<feature type="compositionally biased region" description="Low complexity" evidence="8">
    <location>
        <begin position="468"/>
        <end position="488"/>
    </location>
</feature>
<dbReference type="EMBL" id="OX451737">
    <property type="protein sequence ID" value="CAI8596607.1"/>
    <property type="molecule type" value="Genomic_DNA"/>
</dbReference>
<evidence type="ECO:0000259" key="9">
    <source>
        <dbReference type="PROSITE" id="PS50090"/>
    </source>
</evidence>
<dbReference type="AlphaFoldDB" id="A0AAV0ZIP1"/>
<evidence type="ECO:0000256" key="2">
    <source>
        <dbReference type="ARBA" id="ARBA00022737"/>
    </source>
</evidence>
<keyword evidence="2" id="KW-0677">Repeat</keyword>
<feature type="domain" description="Myb-like" evidence="9">
    <location>
        <begin position="90"/>
        <end position="140"/>
    </location>
</feature>
<evidence type="ECO:0000256" key="4">
    <source>
        <dbReference type="ARBA" id="ARBA00023125"/>
    </source>
</evidence>
<feature type="region of interest" description="Disordered" evidence="8">
    <location>
        <begin position="143"/>
        <end position="174"/>
    </location>
</feature>
<organism evidence="11 12">
    <name type="scientific">Vicia faba</name>
    <name type="common">Broad bean</name>
    <name type="synonym">Faba vulgaris</name>
    <dbReference type="NCBI Taxonomy" id="3906"/>
    <lineage>
        <taxon>Eukaryota</taxon>
        <taxon>Viridiplantae</taxon>
        <taxon>Streptophyta</taxon>
        <taxon>Embryophyta</taxon>
        <taxon>Tracheophyta</taxon>
        <taxon>Spermatophyta</taxon>
        <taxon>Magnoliopsida</taxon>
        <taxon>eudicotyledons</taxon>
        <taxon>Gunneridae</taxon>
        <taxon>Pentapetalae</taxon>
        <taxon>rosids</taxon>
        <taxon>fabids</taxon>
        <taxon>Fabales</taxon>
        <taxon>Fabaceae</taxon>
        <taxon>Papilionoideae</taxon>
        <taxon>50 kb inversion clade</taxon>
        <taxon>NPAAA clade</taxon>
        <taxon>Hologalegina</taxon>
        <taxon>IRL clade</taxon>
        <taxon>Fabeae</taxon>
        <taxon>Vicia</taxon>
    </lineage>
</organism>
<keyword evidence="12" id="KW-1185">Reference proteome</keyword>
<dbReference type="Pfam" id="PF00249">
    <property type="entry name" value="Myb_DNA-binding"/>
    <property type="match status" value="2"/>
</dbReference>
<evidence type="ECO:0000256" key="6">
    <source>
        <dbReference type="ARBA" id="ARBA00023163"/>
    </source>
</evidence>
<keyword evidence="3" id="KW-0805">Transcription regulation</keyword>
<keyword evidence="5" id="KW-0010">Activator</keyword>
<dbReference type="PROSITE" id="PS51294">
    <property type="entry name" value="HTH_MYB"/>
    <property type="match status" value="2"/>
</dbReference>
<dbReference type="InterPro" id="IPR009057">
    <property type="entry name" value="Homeodomain-like_sf"/>
</dbReference>
<comment type="subcellular location">
    <subcellularLocation>
        <location evidence="1">Nucleus</location>
    </subcellularLocation>
</comment>
<name>A0AAV0ZIP1_VICFA</name>
<reference evidence="11 12" key="1">
    <citation type="submission" date="2023-01" db="EMBL/GenBank/DDBJ databases">
        <authorList>
            <person name="Kreplak J."/>
        </authorList>
    </citation>
    <scope>NUCLEOTIDE SEQUENCE [LARGE SCALE GENOMIC DNA]</scope>
</reference>
<evidence type="ECO:0000256" key="3">
    <source>
        <dbReference type="ARBA" id="ARBA00023015"/>
    </source>
</evidence>
<keyword evidence="4" id="KW-0238">DNA-binding</keyword>
<feature type="compositionally biased region" description="Gly residues" evidence="8">
    <location>
        <begin position="22"/>
        <end position="35"/>
    </location>
</feature>
<sequence>MEHMTSIGDGVNDENVLFGMMESGGGGGGGGGGGNDDVSLKKGPWTTGEDAILIDYVTKHGEGNWNAVQRNTGLNRCGKSCRLRWANHLRPNLKKGAFSHDEEKLIVELHAQFGNKWARMAALLPGRTDNEIKNYWNTRIKRRQRQGLPLYSDEHDRPNTPPTPSPCVTPTGSNLNNNLTPKFEFFNQYHQQQHHLQQQQHLHPLSPTTTHHHSPLSSPLQHRQQQHQQHSYSPHTFLDTSSSSLPSLSPLSFTFQRPAPLLSTPLRFKRYRSTPNFGLIPNSMTQNCSSSLNDPSLTSNHHHHHHNHHDSFRFPMQYNSSFSQYFHTPLIESDLGVSSSSSSPFLTKLELPSNQYLRTHSEQDVKANIDFNDPNNSILMGDILMEAQTLASGQNSKKRNYLSLNEGNDMFNGCQSIDDFTLSSIYWPSNSGQKPKEEAPDLSKFMDDELSTMLTVMPSSTLQIQDWNNNNNNNSNNDNNNDNNNNNNALEVSNVQSSSGVLADEDFGLDIKPIASLFPLTNTTNNDNNNENNGCYTWDNLSGLC</sequence>
<dbReference type="SUPFAM" id="SSF46689">
    <property type="entry name" value="Homeodomain-like"/>
    <property type="match status" value="1"/>
</dbReference>
<dbReference type="GO" id="GO:0003677">
    <property type="term" value="F:DNA binding"/>
    <property type="evidence" value="ECO:0007669"/>
    <property type="project" value="UniProtKB-KW"/>
</dbReference>
<dbReference type="GO" id="GO:0005634">
    <property type="term" value="C:nucleus"/>
    <property type="evidence" value="ECO:0007669"/>
    <property type="project" value="UniProtKB-SubCell"/>
</dbReference>
<dbReference type="GO" id="GO:0045893">
    <property type="term" value="P:positive regulation of DNA-templated transcription"/>
    <property type="evidence" value="ECO:0007669"/>
    <property type="project" value="UniProtKB-ARBA"/>
</dbReference>
<proteinExistence type="predicted"/>
<feature type="region of interest" description="Disordered" evidence="8">
    <location>
        <begin position="466"/>
        <end position="490"/>
    </location>
</feature>
<dbReference type="FunFam" id="1.10.10.60:FF:000001">
    <property type="entry name" value="MYB-related transcription factor"/>
    <property type="match status" value="1"/>
</dbReference>
<dbReference type="GO" id="GO:0040008">
    <property type="term" value="P:regulation of growth"/>
    <property type="evidence" value="ECO:0007669"/>
    <property type="project" value="UniProtKB-ARBA"/>
</dbReference>
<feature type="domain" description="HTH myb-type" evidence="10">
    <location>
        <begin position="90"/>
        <end position="144"/>
    </location>
</feature>